<keyword evidence="2 5" id="KW-0575">Peroxidase</keyword>
<dbReference type="PRINTS" id="PR01011">
    <property type="entry name" value="GLUTPROXDASE"/>
</dbReference>
<keyword evidence="3 5" id="KW-0560">Oxidoreductase</keyword>
<dbReference type="PANTHER" id="PTHR11592:SF78">
    <property type="entry name" value="GLUTATHIONE PEROXIDASE"/>
    <property type="match status" value="1"/>
</dbReference>
<evidence type="ECO:0000256" key="2">
    <source>
        <dbReference type="ARBA" id="ARBA00022559"/>
    </source>
</evidence>
<dbReference type="GO" id="GO:0004601">
    <property type="term" value="F:peroxidase activity"/>
    <property type="evidence" value="ECO:0007669"/>
    <property type="project" value="UniProtKB-KW"/>
</dbReference>
<evidence type="ECO:0000256" key="5">
    <source>
        <dbReference type="RuleBase" id="RU000499"/>
    </source>
</evidence>
<dbReference type="InterPro" id="IPR013766">
    <property type="entry name" value="Thioredoxin_domain"/>
</dbReference>
<dbReference type="InterPro" id="IPR000889">
    <property type="entry name" value="Glutathione_peroxidase"/>
</dbReference>
<gene>
    <name evidence="8" type="ORF">HYR64_04655</name>
</gene>
<dbReference type="PANTHER" id="PTHR11592">
    <property type="entry name" value="GLUTATHIONE PEROXIDASE"/>
    <property type="match status" value="1"/>
</dbReference>
<evidence type="ECO:0000256" key="3">
    <source>
        <dbReference type="ARBA" id="ARBA00023002"/>
    </source>
</evidence>
<protein>
    <recommendedName>
        <fullName evidence="5">Glutathione peroxidase</fullName>
    </recommendedName>
</protein>
<dbReference type="CDD" id="cd00340">
    <property type="entry name" value="GSH_Peroxidase"/>
    <property type="match status" value="1"/>
</dbReference>
<feature type="signal peptide" evidence="6">
    <location>
        <begin position="1"/>
        <end position="20"/>
    </location>
</feature>
<evidence type="ECO:0000256" key="6">
    <source>
        <dbReference type="SAM" id="SignalP"/>
    </source>
</evidence>
<comment type="caution">
    <text evidence="8">The sequence shown here is derived from an EMBL/GenBank/DDBJ whole genome shotgun (WGS) entry which is preliminary data.</text>
</comment>
<dbReference type="Gene3D" id="3.40.30.10">
    <property type="entry name" value="Glutaredoxin"/>
    <property type="match status" value="1"/>
</dbReference>
<feature type="chain" id="PRO_5036851291" description="Glutathione peroxidase" evidence="6">
    <location>
        <begin position="21"/>
        <end position="186"/>
    </location>
</feature>
<evidence type="ECO:0000313" key="9">
    <source>
        <dbReference type="Proteomes" id="UP000727962"/>
    </source>
</evidence>
<dbReference type="AlphaFoldDB" id="A0A931LVB9"/>
<dbReference type="FunFam" id="3.40.30.10:FF:000010">
    <property type="entry name" value="Glutathione peroxidase"/>
    <property type="match status" value="1"/>
</dbReference>
<evidence type="ECO:0000256" key="1">
    <source>
        <dbReference type="ARBA" id="ARBA00006926"/>
    </source>
</evidence>
<reference evidence="8" key="1">
    <citation type="submission" date="2020-07" db="EMBL/GenBank/DDBJ databases">
        <title>Huge and variable diversity of episymbiotic CPR bacteria and DPANN archaea in groundwater ecosystems.</title>
        <authorList>
            <person name="He C.Y."/>
            <person name="Keren R."/>
            <person name="Whittaker M."/>
            <person name="Farag I.F."/>
            <person name="Doudna J."/>
            <person name="Cate J.H.D."/>
            <person name="Banfield J.F."/>
        </authorList>
    </citation>
    <scope>NUCLEOTIDE SEQUENCE</scope>
    <source>
        <strain evidence="8">NC_groundwater_17_Pr7_B-0.1um_64_12</strain>
    </source>
</reference>
<dbReference type="PIRSF" id="PIRSF000303">
    <property type="entry name" value="Glutathion_perox"/>
    <property type="match status" value="1"/>
</dbReference>
<comment type="similarity">
    <text evidence="1 5">Belongs to the glutathione peroxidase family.</text>
</comment>
<evidence type="ECO:0000256" key="4">
    <source>
        <dbReference type="PIRSR" id="PIRSR000303-1"/>
    </source>
</evidence>
<dbReference type="EMBL" id="JACOSL010000029">
    <property type="protein sequence ID" value="MBI1756382.1"/>
    <property type="molecule type" value="Genomic_DNA"/>
</dbReference>
<proteinExistence type="inferred from homology"/>
<dbReference type="Pfam" id="PF00255">
    <property type="entry name" value="GSHPx"/>
    <property type="match status" value="1"/>
</dbReference>
<feature type="domain" description="Thioredoxin" evidence="7">
    <location>
        <begin position="23"/>
        <end position="184"/>
    </location>
</feature>
<keyword evidence="6" id="KW-0732">Signal</keyword>
<evidence type="ECO:0000259" key="7">
    <source>
        <dbReference type="PROSITE" id="PS51352"/>
    </source>
</evidence>
<evidence type="ECO:0000313" key="8">
    <source>
        <dbReference type="EMBL" id="MBI1756382.1"/>
    </source>
</evidence>
<dbReference type="InterPro" id="IPR036249">
    <property type="entry name" value="Thioredoxin-like_sf"/>
</dbReference>
<dbReference type="Proteomes" id="UP000727962">
    <property type="component" value="Unassembled WGS sequence"/>
</dbReference>
<dbReference type="SUPFAM" id="SSF52833">
    <property type="entry name" value="Thioredoxin-like"/>
    <property type="match status" value="1"/>
</dbReference>
<sequence>MERLAHILALVTLVATLAPAGGSPPAKGFYAFTMKSIDGKPVPLKRMKGKVALVVNVATFCGNTPQYAGLETVFEKYRKRGFTVLGFPANEFGAQEPGTNADIKSFCTSKYDVKFPMFSKIVVKGPEKNPLYAWLIENSDRHDEIEWNFAKFLIGRDGHVVKRFSPKTKPESPEVIAAIESALAAK</sequence>
<accession>A0A931LVB9</accession>
<dbReference type="GO" id="GO:0034599">
    <property type="term" value="P:cellular response to oxidative stress"/>
    <property type="evidence" value="ECO:0007669"/>
    <property type="project" value="TreeGrafter"/>
</dbReference>
<name>A0A931LVB9_FIMGI</name>
<dbReference type="PROSITE" id="PS51355">
    <property type="entry name" value="GLUTATHIONE_PEROXID_3"/>
    <property type="match status" value="1"/>
</dbReference>
<feature type="active site" evidence="4">
    <location>
        <position position="61"/>
    </location>
</feature>
<organism evidence="8 9">
    <name type="scientific">Fimbriimonas ginsengisoli</name>
    <dbReference type="NCBI Taxonomy" id="1005039"/>
    <lineage>
        <taxon>Bacteria</taxon>
        <taxon>Bacillati</taxon>
        <taxon>Armatimonadota</taxon>
        <taxon>Fimbriimonadia</taxon>
        <taxon>Fimbriimonadales</taxon>
        <taxon>Fimbriimonadaceae</taxon>
        <taxon>Fimbriimonas</taxon>
    </lineage>
</organism>
<dbReference type="PROSITE" id="PS51352">
    <property type="entry name" value="THIOREDOXIN_2"/>
    <property type="match status" value="1"/>
</dbReference>